<accession>A0A7R8CX17</accession>
<name>A0A7R8CX17_LEPSM</name>
<proteinExistence type="predicted"/>
<dbReference type="Proteomes" id="UP000675881">
    <property type="component" value="Chromosome 5"/>
</dbReference>
<sequence>MSEAELEVQRQLERDRKRRHREKRHTFASEIANLTKFRTRQSEGKTMKWLKRAISKSHRKSRQVVRKHANHLGLHIRNDSNDETRGRKPLPNETMEYFTEFFNRDGISRAALGMKD</sequence>
<evidence type="ECO:0000313" key="2">
    <source>
        <dbReference type="EMBL" id="CAF2957125.1"/>
    </source>
</evidence>
<keyword evidence="3" id="KW-1185">Reference proteome</keyword>
<protein>
    <submittedName>
        <fullName evidence="2">(salmon louse) hypothetical protein</fullName>
    </submittedName>
</protein>
<gene>
    <name evidence="2" type="ORF">LSAA_10287</name>
</gene>
<dbReference type="EMBL" id="HG994584">
    <property type="protein sequence ID" value="CAF2957125.1"/>
    <property type="molecule type" value="Genomic_DNA"/>
</dbReference>
<feature type="region of interest" description="Disordered" evidence="1">
    <location>
        <begin position="1"/>
        <end position="23"/>
    </location>
</feature>
<evidence type="ECO:0000256" key="1">
    <source>
        <dbReference type="SAM" id="MobiDB-lite"/>
    </source>
</evidence>
<reference evidence="2" key="1">
    <citation type="submission" date="2021-02" db="EMBL/GenBank/DDBJ databases">
        <authorList>
            <person name="Bekaert M."/>
        </authorList>
    </citation>
    <scope>NUCLEOTIDE SEQUENCE</scope>
    <source>
        <strain evidence="2">IoA-00</strain>
    </source>
</reference>
<dbReference type="AlphaFoldDB" id="A0A7R8CX17"/>
<organism evidence="2 3">
    <name type="scientific">Lepeophtheirus salmonis</name>
    <name type="common">Salmon louse</name>
    <name type="synonym">Caligus salmonis</name>
    <dbReference type="NCBI Taxonomy" id="72036"/>
    <lineage>
        <taxon>Eukaryota</taxon>
        <taxon>Metazoa</taxon>
        <taxon>Ecdysozoa</taxon>
        <taxon>Arthropoda</taxon>
        <taxon>Crustacea</taxon>
        <taxon>Multicrustacea</taxon>
        <taxon>Hexanauplia</taxon>
        <taxon>Copepoda</taxon>
        <taxon>Siphonostomatoida</taxon>
        <taxon>Caligidae</taxon>
        <taxon>Lepeophtheirus</taxon>
    </lineage>
</organism>
<evidence type="ECO:0000313" key="3">
    <source>
        <dbReference type="Proteomes" id="UP000675881"/>
    </source>
</evidence>